<dbReference type="AlphaFoldDB" id="A0A1I7SYZ0"/>
<evidence type="ECO:0000313" key="2">
    <source>
        <dbReference type="WBParaSite" id="Csp11.Scaffold36.g173.t1"/>
    </source>
</evidence>
<proteinExistence type="predicted"/>
<reference evidence="2" key="1">
    <citation type="submission" date="2016-11" db="UniProtKB">
        <authorList>
            <consortium name="WormBaseParasite"/>
        </authorList>
    </citation>
    <scope>IDENTIFICATION</scope>
</reference>
<dbReference type="Proteomes" id="UP000095282">
    <property type="component" value="Unplaced"/>
</dbReference>
<name>A0A1I7SYZ0_9PELO</name>
<evidence type="ECO:0000313" key="1">
    <source>
        <dbReference type="Proteomes" id="UP000095282"/>
    </source>
</evidence>
<organism evidence="1 2">
    <name type="scientific">Caenorhabditis tropicalis</name>
    <dbReference type="NCBI Taxonomy" id="1561998"/>
    <lineage>
        <taxon>Eukaryota</taxon>
        <taxon>Metazoa</taxon>
        <taxon>Ecdysozoa</taxon>
        <taxon>Nematoda</taxon>
        <taxon>Chromadorea</taxon>
        <taxon>Rhabditida</taxon>
        <taxon>Rhabditina</taxon>
        <taxon>Rhabditomorpha</taxon>
        <taxon>Rhabditoidea</taxon>
        <taxon>Rhabditidae</taxon>
        <taxon>Peloderinae</taxon>
        <taxon>Caenorhabditis</taxon>
    </lineage>
</organism>
<sequence>MSITSELVNVAEESNEVEILDIPEFNERSCEDINRDQPQSINSIDFSSVTSLMTACPQLDQVKALDLLAKHPVDDAIKQGKKMIVPKKGYVPKQIIKLLGHPLEQDVVRGQRKRKLTEKMTDFMMAKRMKETGKKKFSIMGHEIP</sequence>
<accession>A0A1I7SYZ0</accession>
<dbReference type="WBParaSite" id="Csp11.Scaffold36.g173.t1">
    <property type="protein sequence ID" value="Csp11.Scaffold36.g173.t1"/>
    <property type="gene ID" value="Csp11.Scaffold36.g173"/>
</dbReference>
<keyword evidence="1" id="KW-1185">Reference proteome</keyword>
<protein>
    <submittedName>
        <fullName evidence="2">Uncharacterized protein</fullName>
    </submittedName>
</protein>